<evidence type="ECO:0000313" key="3">
    <source>
        <dbReference type="Proteomes" id="UP000799537"/>
    </source>
</evidence>
<keyword evidence="3" id="KW-1185">Reference proteome</keyword>
<dbReference type="AlphaFoldDB" id="A0A6A6CMR8"/>
<gene>
    <name evidence="2" type="ORF">M409DRAFT_54253</name>
</gene>
<accession>A0A6A6CMR8</accession>
<keyword evidence="1" id="KW-0732">Signal</keyword>
<sequence length="372" mass="40431">MPSPTRPTWLALLAIVQLAWTKSCPPVSSSFNINVQNLYPESAAWDPVTCRLYLSSIYNATLVAFNPYTHTSEIIPLPGISTFHPTNSIAYHANGIDYDAVSGEIYIAAAAATAFESTMSGDYSHANFTGPNRVLRYDPVREVFNGDIDLAPAQKEFQARNGDKRTSGFQDMAEDLQGNSYVIGTFGNSILKICRGSERAELWYAPEHYNATYGFGGIFSVGDTLVVSDTLSGGLVTFNARKEVPEPHYVPLQGLPQDYRPLMADGLFAPGKYGGKIALWSDDYNGTSVYGSHDGWKSAHFLGLVENEELTAEGGFTVASFDIGERLFVVTEFFQVNLPPQPKASWSTVDITAAVDGIIERAGFGEGKALSS</sequence>
<reference evidence="2" key="1">
    <citation type="journal article" date="2020" name="Stud. Mycol.">
        <title>101 Dothideomycetes genomes: a test case for predicting lifestyles and emergence of pathogens.</title>
        <authorList>
            <person name="Haridas S."/>
            <person name="Albert R."/>
            <person name="Binder M."/>
            <person name="Bloem J."/>
            <person name="Labutti K."/>
            <person name="Salamov A."/>
            <person name="Andreopoulos B."/>
            <person name="Baker S."/>
            <person name="Barry K."/>
            <person name="Bills G."/>
            <person name="Bluhm B."/>
            <person name="Cannon C."/>
            <person name="Castanera R."/>
            <person name="Culley D."/>
            <person name="Daum C."/>
            <person name="Ezra D."/>
            <person name="Gonzalez J."/>
            <person name="Henrissat B."/>
            <person name="Kuo A."/>
            <person name="Liang C."/>
            <person name="Lipzen A."/>
            <person name="Lutzoni F."/>
            <person name="Magnuson J."/>
            <person name="Mondo S."/>
            <person name="Nolan M."/>
            <person name="Ohm R."/>
            <person name="Pangilinan J."/>
            <person name="Park H.-J."/>
            <person name="Ramirez L."/>
            <person name="Alfaro M."/>
            <person name="Sun H."/>
            <person name="Tritt A."/>
            <person name="Yoshinaga Y."/>
            <person name="Zwiers L.-H."/>
            <person name="Turgeon B."/>
            <person name="Goodwin S."/>
            <person name="Spatafora J."/>
            <person name="Crous P."/>
            <person name="Grigoriev I."/>
        </authorList>
    </citation>
    <scope>NUCLEOTIDE SEQUENCE</scope>
    <source>
        <strain evidence="2">ATCC 36951</strain>
    </source>
</reference>
<feature type="signal peptide" evidence="1">
    <location>
        <begin position="1"/>
        <end position="21"/>
    </location>
</feature>
<dbReference type="SUPFAM" id="SSF63829">
    <property type="entry name" value="Calcium-dependent phosphotriesterase"/>
    <property type="match status" value="1"/>
</dbReference>
<protein>
    <recommendedName>
        <fullName evidence="4">SMP-30/Gluconolactonase/LRE-like region domain-containing protein</fullName>
    </recommendedName>
</protein>
<feature type="chain" id="PRO_5025635974" description="SMP-30/Gluconolactonase/LRE-like region domain-containing protein" evidence="1">
    <location>
        <begin position="22"/>
        <end position="372"/>
    </location>
</feature>
<evidence type="ECO:0000256" key="1">
    <source>
        <dbReference type="SAM" id="SignalP"/>
    </source>
</evidence>
<dbReference type="OrthoDB" id="4434395at2759"/>
<proteinExistence type="predicted"/>
<organism evidence="2 3">
    <name type="scientific">Zasmidium cellare ATCC 36951</name>
    <dbReference type="NCBI Taxonomy" id="1080233"/>
    <lineage>
        <taxon>Eukaryota</taxon>
        <taxon>Fungi</taxon>
        <taxon>Dikarya</taxon>
        <taxon>Ascomycota</taxon>
        <taxon>Pezizomycotina</taxon>
        <taxon>Dothideomycetes</taxon>
        <taxon>Dothideomycetidae</taxon>
        <taxon>Mycosphaerellales</taxon>
        <taxon>Mycosphaerellaceae</taxon>
        <taxon>Zasmidium</taxon>
    </lineage>
</organism>
<dbReference type="GeneID" id="54565923"/>
<dbReference type="EMBL" id="ML993594">
    <property type="protein sequence ID" value="KAF2167039.1"/>
    <property type="molecule type" value="Genomic_DNA"/>
</dbReference>
<evidence type="ECO:0000313" key="2">
    <source>
        <dbReference type="EMBL" id="KAF2167039.1"/>
    </source>
</evidence>
<name>A0A6A6CMR8_ZASCE</name>
<dbReference type="Proteomes" id="UP000799537">
    <property type="component" value="Unassembled WGS sequence"/>
</dbReference>
<evidence type="ECO:0008006" key="4">
    <source>
        <dbReference type="Google" id="ProtNLM"/>
    </source>
</evidence>
<dbReference type="RefSeq" id="XP_033667928.1">
    <property type="nucleotide sequence ID" value="XM_033812651.1"/>
</dbReference>